<protein>
    <submittedName>
        <fullName evidence="2">Uncharacterized protein</fullName>
    </submittedName>
</protein>
<evidence type="ECO:0000313" key="3">
    <source>
        <dbReference type="Proteomes" id="UP000784294"/>
    </source>
</evidence>
<feature type="region of interest" description="Disordered" evidence="1">
    <location>
        <begin position="28"/>
        <end position="51"/>
    </location>
</feature>
<proteinExistence type="predicted"/>
<organism evidence="2 3">
    <name type="scientific">Protopolystoma xenopodis</name>
    <dbReference type="NCBI Taxonomy" id="117903"/>
    <lineage>
        <taxon>Eukaryota</taxon>
        <taxon>Metazoa</taxon>
        <taxon>Spiralia</taxon>
        <taxon>Lophotrochozoa</taxon>
        <taxon>Platyhelminthes</taxon>
        <taxon>Monogenea</taxon>
        <taxon>Polyopisthocotylea</taxon>
        <taxon>Polystomatidea</taxon>
        <taxon>Polystomatidae</taxon>
        <taxon>Protopolystoma</taxon>
    </lineage>
</organism>
<gene>
    <name evidence="2" type="ORF">PXEA_LOCUS35961</name>
</gene>
<dbReference type="Proteomes" id="UP000784294">
    <property type="component" value="Unassembled WGS sequence"/>
</dbReference>
<comment type="caution">
    <text evidence="2">The sequence shown here is derived from an EMBL/GenBank/DDBJ whole genome shotgun (WGS) entry which is preliminary data.</text>
</comment>
<evidence type="ECO:0000256" key="1">
    <source>
        <dbReference type="SAM" id="MobiDB-lite"/>
    </source>
</evidence>
<evidence type="ECO:0000313" key="2">
    <source>
        <dbReference type="EMBL" id="VEL42521.1"/>
    </source>
</evidence>
<name>A0A448XQM2_9PLAT</name>
<keyword evidence="3" id="KW-1185">Reference proteome</keyword>
<dbReference type="AlphaFoldDB" id="A0A448XQM2"/>
<sequence length="51" mass="5686">MARLSAYNVIQPTQENMAQWRDATTSSGCMTNMRPKGRHAVLSTPSQSYDP</sequence>
<dbReference type="EMBL" id="CAAALY010274897">
    <property type="protein sequence ID" value="VEL42521.1"/>
    <property type="molecule type" value="Genomic_DNA"/>
</dbReference>
<reference evidence="2" key="1">
    <citation type="submission" date="2018-11" db="EMBL/GenBank/DDBJ databases">
        <authorList>
            <consortium name="Pathogen Informatics"/>
        </authorList>
    </citation>
    <scope>NUCLEOTIDE SEQUENCE</scope>
</reference>
<accession>A0A448XQM2</accession>